<accession>A0A2P4ZW35</accession>
<dbReference type="SUPFAM" id="SSF57701">
    <property type="entry name" value="Zn2/Cys6 DNA-binding domain"/>
    <property type="match status" value="1"/>
</dbReference>
<keyword evidence="5" id="KW-1185">Reference proteome</keyword>
<dbReference type="PANTHER" id="PTHR38111">
    <property type="entry name" value="ZN(2)-C6 FUNGAL-TYPE DOMAIN-CONTAINING PROTEIN-RELATED"/>
    <property type="match status" value="1"/>
</dbReference>
<feature type="compositionally biased region" description="Low complexity" evidence="2">
    <location>
        <begin position="76"/>
        <end position="86"/>
    </location>
</feature>
<evidence type="ECO:0000256" key="1">
    <source>
        <dbReference type="ARBA" id="ARBA00023242"/>
    </source>
</evidence>
<protein>
    <recommendedName>
        <fullName evidence="3">Zn(2)-C6 fungal-type domain-containing protein</fullName>
    </recommendedName>
</protein>
<feature type="compositionally biased region" description="Polar residues" evidence="2">
    <location>
        <begin position="98"/>
        <end position="108"/>
    </location>
</feature>
<dbReference type="GO" id="GO:0008270">
    <property type="term" value="F:zinc ion binding"/>
    <property type="evidence" value="ECO:0007669"/>
    <property type="project" value="InterPro"/>
</dbReference>
<dbReference type="InterPro" id="IPR053178">
    <property type="entry name" value="Osmoadaptation_assoc"/>
</dbReference>
<name>A0A2P4ZW35_9HYPO</name>
<feature type="domain" description="Zn(2)-C6 fungal-type" evidence="3">
    <location>
        <begin position="9"/>
        <end position="37"/>
    </location>
</feature>
<evidence type="ECO:0000256" key="2">
    <source>
        <dbReference type="SAM" id="MobiDB-lite"/>
    </source>
</evidence>
<dbReference type="EMBL" id="JPDN02000006">
    <property type="protein sequence ID" value="PON28490.1"/>
    <property type="molecule type" value="Genomic_DNA"/>
</dbReference>
<dbReference type="AlphaFoldDB" id="A0A2P4ZW35"/>
<dbReference type="PANTHER" id="PTHR38111:SF2">
    <property type="entry name" value="FINGER DOMAIN PROTEIN, PUTATIVE (AFU_ORTHOLOGUE AFUA_1G01560)-RELATED"/>
    <property type="match status" value="1"/>
</dbReference>
<comment type="caution">
    <text evidence="4">The sequence shown here is derived from an EMBL/GenBank/DDBJ whole genome shotgun (WGS) entry which is preliminary data.</text>
</comment>
<keyword evidence="1" id="KW-0539">Nucleus</keyword>
<dbReference type="PROSITE" id="PS50048">
    <property type="entry name" value="ZN2_CY6_FUNGAL_2"/>
    <property type="match status" value="1"/>
</dbReference>
<organism evidence="4 5">
    <name type="scientific">Trichoderma gamsii</name>
    <dbReference type="NCBI Taxonomy" id="398673"/>
    <lineage>
        <taxon>Eukaryota</taxon>
        <taxon>Fungi</taxon>
        <taxon>Dikarya</taxon>
        <taxon>Ascomycota</taxon>
        <taxon>Pezizomycotina</taxon>
        <taxon>Sordariomycetes</taxon>
        <taxon>Hypocreomycetidae</taxon>
        <taxon>Hypocreales</taxon>
        <taxon>Hypocreaceae</taxon>
        <taxon>Trichoderma</taxon>
    </lineage>
</organism>
<dbReference type="GeneID" id="29985049"/>
<dbReference type="Proteomes" id="UP000054821">
    <property type="component" value="Unassembled WGS sequence"/>
</dbReference>
<dbReference type="Gene3D" id="4.10.240.10">
    <property type="entry name" value="Zn(2)-C6 fungal-type DNA-binding domain"/>
    <property type="match status" value="1"/>
</dbReference>
<sequence>MGREISSKSCHTCRKRRVKCDTKRPVCTQCEKSKYECLGYDRILRIESHGVGLGTQPGRQTLVKIGQSNSYPVNAPTRTPGTTSTRGRTKGRKKKVDNSINSVTDSTTAAEAKDSRLELSHYMTGVPVELNLEPFTDNVTFSYFFDAYSWINIHSILLQDTPMRQILAQQSDELCYDSLRALAYGVFGRDHQVEGLKRTARRIYGKALQQLQSTLMTASKHELATLIKPISIMGSYAIAVDSKLEFVHHQGLATILEYCGPEHFQDLPVVFESTRFTMLANALVQRKDTLISEEKWKSVPWALHPELKTNTSKLVDIISGLPGIIQKTDDILNERSQIAAGSDIVPKEMPDSVSGLQQQLESISLDLVAWRHYWSQDNSPTAQDILEWALFRVSDESYRPGIYGVSGADTYGLNLGTTAGLDVPFGLGNCTRKEPEANSKTFALMQEAALYLTGLIWVGRLRKNLAGAARAADAIDFYNAPFFSTCRCFYDREPGGTRHCQVFPEPSNFMATAASWNINTAKIVESPIRWSSHDSNDTSIDSSGSNLLPGDGRFAAQLRILSWLVQRLPETRPYILAVLAGMGLSHCVHDVRPSEGNEYIAETVRETMKKSRYGDAAFVLLKSYR</sequence>
<dbReference type="GO" id="GO:0000981">
    <property type="term" value="F:DNA-binding transcription factor activity, RNA polymerase II-specific"/>
    <property type="evidence" value="ECO:0007669"/>
    <property type="project" value="InterPro"/>
</dbReference>
<gene>
    <name evidence="4" type="ORF">TGAM01_v202337</name>
</gene>
<dbReference type="SMART" id="SM00066">
    <property type="entry name" value="GAL4"/>
    <property type="match status" value="1"/>
</dbReference>
<feature type="region of interest" description="Disordered" evidence="2">
    <location>
        <begin position="69"/>
        <end position="108"/>
    </location>
</feature>
<dbReference type="CDD" id="cd00067">
    <property type="entry name" value="GAL4"/>
    <property type="match status" value="1"/>
</dbReference>
<dbReference type="PROSITE" id="PS00463">
    <property type="entry name" value="ZN2_CY6_FUNGAL_1"/>
    <property type="match status" value="1"/>
</dbReference>
<dbReference type="STRING" id="398673.A0A2P4ZW35"/>
<proteinExistence type="predicted"/>
<evidence type="ECO:0000313" key="5">
    <source>
        <dbReference type="Proteomes" id="UP000054821"/>
    </source>
</evidence>
<dbReference type="InterPro" id="IPR001138">
    <property type="entry name" value="Zn2Cys6_DnaBD"/>
</dbReference>
<evidence type="ECO:0000313" key="4">
    <source>
        <dbReference type="EMBL" id="PON28490.1"/>
    </source>
</evidence>
<evidence type="ECO:0000259" key="3">
    <source>
        <dbReference type="PROSITE" id="PS50048"/>
    </source>
</evidence>
<dbReference type="RefSeq" id="XP_018661957.2">
    <property type="nucleotide sequence ID" value="XM_018804966.2"/>
</dbReference>
<dbReference type="InterPro" id="IPR036864">
    <property type="entry name" value="Zn2-C6_fun-type_DNA-bd_sf"/>
</dbReference>
<reference evidence="4 5" key="1">
    <citation type="journal article" date="2016" name="Genome Announc.">
        <title>Draft Whole-Genome Sequence of Trichoderma gamsii T6085, a Promising Biocontrol Agent of Fusarium Head Blight on Wheat.</title>
        <authorList>
            <person name="Baroncelli R."/>
            <person name="Zapparata A."/>
            <person name="Piaggeschi G."/>
            <person name="Sarrocco S."/>
            <person name="Vannacci G."/>
        </authorList>
    </citation>
    <scope>NUCLEOTIDE SEQUENCE [LARGE SCALE GENOMIC DNA]</scope>
    <source>
        <strain evidence="4 5">T6085</strain>
    </source>
</reference>
<dbReference type="Pfam" id="PF00172">
    <property type="entry name" value="Zn_clus"/>
    <property type="match status" value="1"/>
</dbReference>